<evidence type="ECO:0008006" key="3">
    <source>
        <dbReference type="Google" id="ProtNLM"/>
    </source>
</evidence>
<evidence type="ECO:0000313" key="1">
    <source>
        <dbReference type="EMBL" id="MCR2833671.1"/>
    </source>
</evidence>
<comment type="caution">
    <text evidence="1">The sequence shown here is derived from an EMBL/GenBank/DDBJ whole genome shotgun (WGS) entry which is preliminary data.</text>
</comment>
<dbReference type="Proteomes" id="UP001206067">
    <property type="component" value="Unassembled WGS sequence"/>
</dbReference>
<dbReference type="EMBL" id="JANKHH010000004">
    <property type="protein sequence ID" value="MCR2833671.1"/>
    <property type="molecule type" value="Genomic_DNA"/>
</dbReference>
<dbReference type="RefSeq" id="WP_257595449.1">
    <property type="nucleotide sequence ID" value="NZ_JANKHH010000004.1"/>
</dbReference>
<sequence>MQEFEAALDWWRLAGVDTDFADDVTDWLATPEAEATAPAPVPSATQPQRRALVPDKPRVAIGGERAGWPTDLSAFHRWWLESDTLDAGGSFPRIAPRGLAGAELMVVVPEPEEVDRETLMSGPEGKLLAGFLAAAGLGTNQTYLAAALPRHTPLPEWDRLKADGLGDLLAHHVALAAPNRIIAFGRNILPLLGHDTAQAAATLRVFNHDGVSVPLMAAPTLGELLRSAGRRKQLWQRWLDWTEG</sequence>
<accession>A0ABT1XRV9</accession>
<name>A0ABT1XRV9_9SPHN</name>
<proteinExistence type="predicted"/>
<keyword evidence="2" id="KW-1185">Reference proteome</keyword>
<dbReference type="InterPro" id="IPR036895">
    <property type="entry name" value="Uracil-DNA_glycosylase-like_sf"/>
</dbReference>
<gene>
    <name evidence="1" type="ORF">NSO95_06910</name>
</gene>
<reference evidence="1 2" key="1">
    <citation type="submission" date="2022-08" db="EMBL/GenBank/DDBJ databases">
        <title>Polyphasic taxonomy analysis of Qipengyuania sp.RS5-5.</title>
        <authorList>
            <person name="Xamxidin M."/>
            <person name="Wu M."/>
        </authorList>
    </citation>
    <scope>NUCLEOTIDE SEQUENCE [LARGE SCALE GENOMIC DNA]</scope>
    <source>
        <strain evidence="1 2">RS5-5</strain>
    </source>
</reference>
<dbReference type="Gene3D" id="3.40.470.10">
    <property type="entry name" value="Uracil-DNA glycosylase-like domain"/>
    <property type="match status" value="1"/>
</dbReference>
<protein>
    <recommendedName>
        <fullName evidence="3">Uracil-DNA glycosylase-like domain-containing protein</fullName>
    </recommendedName>
</protein>
<evidence type="ECO:0000313" key="2">
    <source>
        <dbReference type="Proteomes" id="UP001206067"/>
    </source>
</evidence>
<organism evidence="1 2">
    <name type="scientific">Parerythrobacter lacustris</name>
    <dbReference type="NCBI Taxonomy" id="2969984"/>
    <lineage>
        <taxon>Bacteria</taxon>
        <taxon>Pseudomonadati</taxon>
        <taxon>Pseudomonadota</taxon>
        <taxon>Alphaproteobacteria</taxon>
        <taxon>Sphingomonadales</taxon>
        <taxon>Erythrobacteraceae</taxon>
        <taxon>Parerythrobacter</taxon>
    </lineage>
</organism>
<dbReference type="SUPFAM" id="SSF52141">
    <property type="entry name" value="Uracil-DNA glycosylase-like"/>
    <property type="match status" value="1"/>
</dbReference>